<dbReference type="EMBL" id="CM039427">
    <property type="protein sequence ID" value="KAI4354726.1"/>
    <property type="molecule type" value="Genomic_DNA"/>
</dbReference>
<dbReference type="Proteomes" id="UP000828941">
    <property type="component" value="Chromosome 2"/>
</dbReference>
<keyword evidence="2" id="KW-1185">Reference proteome</keyword>
<comment type="caution">
    <text evidence="1">The sequence shown here is derived from an EMBL/GenBank/DDBJ whole genome shotgun (WGS) entry which is preliminary data.</text>
</comment>
<evidence type="ECO:0000313" key="2">
    <source>
        <dbReference type="Proteomes" id="UP000828941"/>
    </source>
</evidence>
<organism evidence="1 2">
    <name type="scientific">Bauhinia variegata</name>
    <name type="common">Purple orchid tree</name>
    <name type="synonym">Phanera variegata</name>
    <dbReference type="NCBI Taxonomy" id="167791"/>
    <lineage>
        <taxon>Eukaryota</taxon>
        <taxon>Viridiplantae</taxon>
        <taxon>Streptophyta</taxon>
        <taxon>Embryophyta</taxon>
        <taxon>Tracheophyta</taxon>
        <taxon>Spermatophyta</taxon>
        <taxon>Magnoliopsida</taxon>
        <taxon>eudicotyledons</taxon>
        <taxon>Gunneridae</taxon>
        <taxon>Pentapetalae</taxon>
        <taxon>rosids</taxon>
        <taxon>fabids</taxon>
        <taxon>Fabales</taxon>
        <taxon>Fabaceae</taxon>
        <taxon>Cercidoideae</taxon>
        <taxon>Cercideae</taxon>
        <taxon>Bauhiniinae</taxon>
        <taxon>Bauhinia</taxon>
    </lineage>
</organism>
<name>A0ACB9Q1Q0_BAUVA</name>
<accession>A0ACB9Q1Q0</accession>
<sequence length="323" mass="35789">MVFHTVSDNETLQPPSMASTVSSKSQPRHNFPLSNLKWQMNNSNTQRFRTHLSPSTSAENRSASPLRSDHHLSSSNHGDLGQSRGPRPASPSADRNEHRHVKCSLSTLNSSVSGNSKHGDRNHRMNDGMKCGISKENLIEKEEKSTDTAPIEGSEKKLAGTTRSVEEKELKFSGSDGKPRIFIRIPARTKAAVEPVDENQCAVDDDEPMAKPWNLRPRRAATKPANASGCPPENKPRPQSQPKLAAARAAPAEKVSQKKQRFSISLSKEEIEEDFLAMTGSRPPKKPKRRARIVQKQLDETFPGLWLTDVTANLYRVAAHRKG</sequence>
<gene>
    <name evidence="1" type="ORF">L6164_003572</name>
</gene>
<evidence type="ECO:0000313" key="1">
    <source>
        <dbReference type="EMBL" id="KAI4354726.1"/>
    </source>
</evidence>
<protein>
    <submittedName>
        <fullName evidence="1">Uncharacterized protein</fullName>
    </submittedName>
</protein>
<proteinExistence type="predicted"/>
<reference evidence="1 2" key="1">
    <citation type="journal article" date="2022" name="DNA Res.">
        <title>Chromosomal-level genome assembly of the orchid tree Bauhinia variegata (Leguminosae; Cercidoideae) supports the allotetraploid origin hypothesis of Bauhinia.</title>
        <authorList>
            <person name="Zhong Y."/>
            <person name="Chen Y."/>
            <person name="Zheng D."/>
            <person name="Pang J."/>
            <person name="Liu Y."/>
            <person name="Luo S."/>
            <person name="Meng S."/>
            <person name="Qian L."/>
            <person name="Wei D."/>
            <person name="Dai S."/>
            <person name="Zhou R."/>
        </authorList>
    </citation>
    <scope>NUCLEOTIDE SEQUENCE [LARGE SCALE GENOMIC DNA]</scope>
    <source>
        <strain evidence="1">BV-YZ2020</strain>
    </source>
</reference>